<dbReference type="EMBL" id="PKPP01001879">
    <property type="protein sequence ID" value="PWA79275.1"/>
    <property type="molecule type" value="Genomic_DNA"/>
</dbReference>
<protein>
    <submittedName>
        <fullName evidence="2">Uncharacterized protein</fullName>
    </submittedName>
</protein>
<proteinExistence type="predicted"/>
<dbReference type="Proteomes" id="UP000245207">
    <property type="component" value="Unassembled WGS sequence"/>
</dbReference>
<evidence type="ECO:0000256" key="1">
    <source>
        <dbReference type="SAM" id="SignalP"/>
    </source>
</evidence>
<reference evidence="2 3" key="1">
    <citation type="journal article" date="2018" name="Mol. Plant">
        <title>The genome of Artemisia annua provides insight into the evolution of Asteraceae family and artemisinin biosynthesis.</title>
        <authorList>
            <person name="Shen Q."/>
            <person name="Zhang L."/>
            <person name="Liao Z."/>
            <person name="Wang S."/>
            <person name="Yan T."/>
            <person name="Shi P."/>
            <person name="Liu M."/>
            <person name="Fu X."/>
            <person name="Pan Q."/>
            <person name="Wang Y."/>
            <person name="Lv Z."/>
            <person name="Lu X."/>
            <person name="Zhang F."/>
            <person name="Jiang W."/>
            <person name="Ma Y."/>
            <person name="Chen M."/>
            <person name="Hao X."/>
            <person name="Li L."/>
            <person name="Tang Y."/>
            <person name="Lv G."/>
            <person name="Zhou Y."/>
            <person name="Sun X."/>
            <person name="Brodelius P.E."/>
            <person name="Rose J.K.C."/>
            <person name="Tang K."/>
        </authorList>
    </citation>
    <scope>NUCLEOTIDE SEQUENCE [LARGE SCALE GENOMIC DNA]</scope>
    <source>
        <strain evidence="3">cv. Huhao1</strain>
        <tissue evidence="2">Leaf</tissue>
    </source>
</reference>
<evidence type="ECO:0000313" key="2">
    <source>
        <dbReference type="EMBL" id="PWA79275.1"/>
    </source>
</evidence>
<feature type="signal peptide" evidence="1">
    <location>
        <begin position="1"/>
        <end position="21"/>
    </location>
</feature>
<organism evidence="2 3">
    <name type="scientific">Artemisia annua</name>
    <name type="common">Sweet wormwood</name>
    <dbReference type="NCBI Taxonomy" id="35608"/>
    <lineage>
        <taxon>Eukaryota</taxon>
        <taxon>Viridiplantae</taxon>
        <taxon>Streptophyta</taxon>
        <taxon>Embryophyta</taxon>
        <taxon>Tracheophyta</taxon>
        <taxon>Spermatophyta</taxon>
        <taxon>Magnoliopsida</taxon>
        <taxon>eudicotyledons</taxon>
        <taxon>Gunneridae</taxon>
        <taxon>Pentapetalae</taxon>
        <taxon>asterids</taxon>
        <taxon>campanulids</taxon>
        <taxon>Asterales</taxon>
        <taxon>Asteraceae</taxon>
        <taxon>Asteroideae</taxon>
        <taxon>Anthemideae</taxon>
        <taxon>Artemisiinae</taxon>
        <taxon>Artemisia</taxon>
    </lineage>
</organism>
<accession>A0A2U1P0H3</accession>
<keyword evidence="1" id="KW-0732">Signal</keyword>
<comment type="caution">
    <text evidence="2">The sequence shown here is derived from an EMBL/GenBank/DDBJ whole genome shotgun (WGS) entry which is preliminary data.</text>
</comment>
<name>A0A2U1P0H3_ARTAN</name>
<sequence length="75" mass="8572">MTSFSLMELMLFWHILVSVMASRITPKDVLFDPSPVQVEFSIAKLSELLTLETISRAVVDPTSLVDNIRTFHSRY</sequence>
<keyword evidence="3" id="KW-1185">Reference proteome</keyword>
<feature type="chain" id="PRO_5015494585" evidence="1">
    <location>
        <begin position="22"/>
        <end position="75"/>
    </location>
</feature>
<evidence type="ECO:0000313" key="3">
    <source>
        <dbReference type="Proteomes" id="UP000245207"/>
    </source>
</evidence>
<dbReference type="AlphaFoldDB" id="A0A2U1P0H3"/>
<gene>
    <name evidence="2" type="ORF">CTI12_AA207040</name>
</gene>